<dbReference type="Proteomes" id="UP000805614">
    <property type="component" value="Unassembled WGS sequence"/>
</dbReference>
<evidence type="ECO:0000313" key="1">
    <source>
        <dbReference type="EMBL" id="MBC6466901.1"/>
    </source>
</evidence>
<reference evidence="1 2" key="1">
    <citation type="submission" date="2020-06" db="EMBL/GenBank/DDBJ databases">
        <title>Actinomadura xiongansis sp. nov., isolated from soil of Baiyangdian.</title>
        <authorList>
            <person name="Zhang X."/>
        </authorList>
    </citation>
    <scope>NUCLEOTIDE SEQUENCE [LARGE SCALE GENOMIC DNA]</scope>
    <source>
        <strain evidence="1 2">HBUM206468</strain>
    </source>
</reference>
<sequence length="120" mass="13910">MGLLYVIEIEPEVEAWLDSLTDREYGRVMAYAEMLAEEAQTLSEPYARHLGDGVRELRIPLHPLDMRVSYWLGPGRRVILLTVFRKTRGRETAEVERAKRAQKECEAEHGHAGRVYDREV</sequence>
<gene>
    <name evidence="1" type="ORF">HKK74_15525</name>
</gene>
<protein>
    <submittedName>
        <fullName evidence="1">Type II toxin-antitoxin system RelE/ParE family toxin</fullName>
    </submittedName>
</protein>
<organism evidence="1 2">
    <name type="scientific">Actinomadura alba</name>
    <dbReference type="NCBI Taxonomy" id="406431"/>
    <lineage>
        <taxon>Bacteria</taxon>
        <taxon>Bacillati</taxon>
        <taxon>Actinomycetota</taxon>
        <taxon>Actinomycetes</taxon>
        <taxon>Streptosporangiales</taxon>
        <taxon>Thermomonosporaceae</taxon>
        <taxon>Actinomadura</taxon>
    </lineage>
</organism>
<dbReference type="RefSeq" id="WP_187243915.1">
    <property type="nucleotide sequence ID" value="NZ_BAAAOK010000027.1"/>
</dbReference>
<proteinExistence type="predicted"/>
<evidence type="ECO:0000313" key="2">
    <source>
        <dbReference type="Proteomes" id="UP000805614"/>
    </source>
</evidence>
<keyword evidence="2" id="KW-1185">Reference proteome</keyword>
<dbReference type="Pfam" id="PF05973">
    <property type="entry name" value="Gp49"/>
    <property type="match status" value="1"/>
</dbReference>
<accession>A0ABR7LQ75</accession>
<dbReference type="InterPro" id="IPR009241">
    <property type="entry name" value="HigB-like"/>
</dbReference>
<name>A0ABR7LQ75_9ACTN</name>
<dbReference type="EMBL" id="JABVEC010000010">
    <property type="protein sequence ID" value="MBC6466901.1"/>
    <property type="molecule type" value="Genomic_DNA"/>
</dbReference>
<comment type="caution">
    <text evidence="1">The sequence shown here is derived from an EMBL/GenBank/DDBJ whole genome shotgun (WGS) entry which is preliminary data.</text>
</comment>